<dbReference type="InterPro" id="IPR010131">
    <property type="entry name" value="MdtP/NodT-like"/>
</dbReference>
<keyword evidence="2" id="KW-0449">Lipoprotein</keyword>
<proteinExistence type="inferred from homology"/>
<dbReference type="GO" id="GO:0009279">
    <property type="term" value="C:cell outer membrane"/>
    <property type="evidence" value="ECO:0007669"/>
    <property type="project" value="UniProtKB-SubCell"/>
</dbReference>
<dbReference type="NCBIfam" id="TIGR01845">
    <property type="entry name" value="outer_NodT"/>
    <property type="match status" value="1"/>
</dbReference>
<dbReference type="OrthoDB" id="9770517at2"/>
<dbReference type="EMBL" id="QGTJ01000009">
    <property type="protein sequence ID" value="PWV59807.1"/>
    <property type="molecule type" value="Genomic_DNA"/>
</dbReference>
<sequence>MIRPALLPLALAVALGGCINLAPDYQRPALPVADAWPGGSAAPQADAAEPPAWRDYFADARLRELIELALANNRDLRVAALSIDKARASYRVQSAALLPGVDASAGQTVTHTPGSLTSSGQSTTSRQYSAELGISAWELDFFGRLRNLQDAALQSYFATAEAQRSTQLSLIAELANAWLTLAADRERLALAQETLASQQNSYELTRRSTERGVSSGLDLAQASTSVESARADVASYTTQVAQDHNALRLLAGTDVPERLLPTRLPDDAMRVLGELPVGLPSTVLLRRPDILQAEHTLAAASADIGAARAAFFPTITLTTRGGSASDHLSGLFSAGSGVWSFAPALSLPIFDAGSNQANLDAARASRDIAVADYEKAIQTAFKEVADALATRATLDEQLAARRALVAASEEAYRLSEARFRRGIDSYLTTLIWQRSQYAAQQNLISARLAQFGNGVTLYKVLGGGASVDGAAPVPAVAVR</sequence>
<dbReference type="RefSeq" id="WP_146213315.1">
    <property type="nucleotide sequence ID" value="NZ_QGTJ01000009.1"/>
</dbReference>
<gene>
    <name evidence="3" type="ORF">C7443_10960</name>
</gene>
<dbReference type="Proteomes" id="UP000246569">
    <property type="component" value="Unassembled WGS sequence"/>
</dbReference>
<name>A0A317MTK2_9GAMM</name>
<keyword evidence="2" id="KW-0812">Transmembrane</keyword>
<dbReference type="GO" id="GO:0015562">
    <property type="term" value="F:efflux transmembrane transporter activity"/>
    <property type="evidence" value="ECO:0007669"/>
    <property type="project" value="InterPro"/>
</dbReference>
<protein>
    <submittedName>
        <fullName evidence="3">Multidrug efflux system outer membrane protein</fullName>
    </submittedName>
</protein>
<dbReference type="PANTHER" id="PTHR30203:SF32">
    <property type="entry name" value="CATION EFFLUX SYSTEM PROTEIN CUSC"/>
    <property type="match status" value="1"/>
</dbReference>
<dbReference type="Gene3D" id="1.20.1600.10">
    <property type="entry name" value="Outer membrane efflux proteins (OEP)"/>
    <property type="match status" value="1"/>
</dbReference>
<comment type="caution">
    <text evidence="3">The sequence shown here is derived from an EMBL/GenBank/DDBJ whole genome shotgun (WGS) entry which is preliminary data.</text>
</comment>
<comment type="similarity">
    <text evidence="1 2">Belongs to the outer membrane factor (OMF) (TC 1.B.17) family.</text>
</comment>
<dbReference type="Pfam" id="PF02321">
    <property type="entry name" value="OEP"/>
    <property type="match status" value="2"/>
</dbReference>
<keyword evidence="2" id="KW-0472">Membrane</keyword>
<evidence type="ECO:0000256" key="1">
    <source>
        <dbReference type="ARBA" id="ARBA00007613"/>
    </source>
</evidence>
<dbReference type="InterPro" id="IPR003423">
    <property type="entry name" value="OMP_efflux"/>
</dbReference>
<evidence type="ECO:0000313" key="4">
    <source>
        <dbReference type="Proteomes" id="UP000246569"/>
    </source>
</evidence>
<keyword evidence="2" id="KW-1134">Transmembrane beta strand</keyword>
<organism evidence="3 4">
    <name type="scientific">Plasticicumulans acidivorans</name>
    <dbReference type="NCBI Taxonomy" id="886464"/>
    <lineage>
        <taxon>Bacteria</taxon>
        <taxon>Pseudomonadati</taxon>
        <taxon>Pseudomonadota</taxon>
        <taxon>Gammaproteobacteria</taxon>
        <taxon>Candidatus Competibacteraceae</taxon>
        <taxon>Plasticicumulans</taxon>
    </lineage>
</organism>
<evidence type="ECO:0000256" key="2">
    <source>
        <dbReference type="RuleBase" id="RU362097"/>
    </source>
</evidence>
<comment type="subcellular location">
    <subcellularLocation>
        <location evidence="2">Cell outer membrane</location>
        <topology evidence="2">Lipid-anchor</topology>
    </subcellularLocation>
</comment>
<dbReference type="PROSITE" id="PS51257">
    <property type="entry name" value="PROKAR_LIPOPROTEIN"/>
    <property type="match status" value="1"/>
</dbReference>
<keyword evidence="2" id="KW-0564">Palmitate</keyword>
<reference evidence="3 4" key="1">
    <citation type="submission" date="2018-05" db="EMBL/GenBank/DDBJ databases">
        <title>Genomic Encyclopedia of Type Strains, Phase IV (KMG-IV): sequencing the most valuable type-strain genomes for metagenomic binning, comparative biology and taxonomic classification.</title>
        <authorList>
            <person name="Goeker M."/>
        </authorList>
    </citation>
    <scope>NUCLEOTIDE SEQUENCE [LARGE SCALE GENOMIC DNA]</scope>
    <source>
        <strain evidence="3 4">DSM 23606</strain>
    </source>
</reference>
<dbReference type="AlphaFoldDB" id="A0A317MTK2"/>
<keyword evidence="4" id="KW-1185">Reference proteome</keyword>
<dbReference type="PANTHER" id="PTHR30203">
    <property type="entry name" value="OUTER MEMBRANE CATION EFFLUX PROTEIN"/>
    <property type="match status" value="1"/>
</dbReference>
<evidence type="ECO:0000313" key="3">
    <source>
        <dbReference type="EMBL" id="PWV59807.1"/>
    </source>
</evidence>
<dbReference type="Gene3D" id="2.20.200.10">
    <property type="entry name" value="Outer membrane efflux proteins (OEP)"/>
    <property type="match status" value="1"/>
</dbReference>
<accession>A0A317MTK2</accession>
<dbReference type="SUPFAM" id="SSF56954">
    <property type="entry name" value="Outer membrane efflux proteins (OEP)"/>
    <property type="match status" value="1"/>
</dbReference>